<proteinExistence type="predicted"/>
<name>G8TAM1_NIAKG</name>
<gene>
    <name evidence="1" type="ordered locus">Niako_2868</name>
</gene>
<accession>G8TAM1</accession>
<reference evidence="1 2" key="1">
    <citation type="submission" date="2011-12" db="EMBL/GenBank/DDBJ databases">
        <title>The complete genome of Niastella koreensis GR20-10.</title>
        <authorList>
            <consortium name="US DOE Joint Genome Institute (JGI-PGF)"/>
            <person name="Lucas S."/>
            <person name="Han J."/>
            <person name="Lapidus A."/>
            <person name="Bruce D."/>
            <person name="Goodwin L."/>
            <person name="Pitluck S."/>
            <person name="Peters L."/>
            <person name="Kyrpides N."/>
            <person name="Mavromatis K."/>
            <person name="Ivanova N."/>
            <person name="Mikhailova N."/>
            <person name="Davenport K."/>
            <person name="Saunders E."/>
            <person name="Detter J.C."/>
            <person name="Tapia R."/>
            <person name="Han C."/>
            <person name="Land M."/>
            <person name="Hauser L."/>
            <person name="Markowitz V."/>
            <person name="Cheng J.-F."/>
            <person name="Hugenholtz P."/>
            <person name="Woyke T."/>
            <person name="Wu D."/>
            <person name="Tindall B."/>
            <person name="Pomrenke H."/>
            <person name="Brambilla E."/>
            <person name="Klenk H.-P."/>
            <person name="Eisen J.A."/>
        </authorList>
    </citation>
    <scope>NUCLEOTIDE SEQUENCE [LARGE SCALE GENOMIC DNA]</scope>
    <source>
        <strain evidence="2">DSM 17620 / KACC 11465 / NBRC 106392 / GR20-10</strain>
    </source>
</reference>
<dbReference type="KEGG" id="nko:Niako_2868"/>
<protein>
    <submittedName>
        <fullName evidence="1">Uncharacterized protein</fullName>
    </submittedName>
</protein>
<evidence type="ECO:0000313" key="2">
    <source>
        <dbReference type="Proteomes" id="UP000005438"/>
    </source>
</evidence>
<dbReference type="Proteomes" id="UP000005438">
    <property type="component" value="Chromosome"/>
</dbReference>
<organism evidence="1 2">
    <name type="scientific">Niastella koreensis (strain DSM 17620 / KACC 11465 / NBRC 106392 / GR20-10)</name>
    <dbReference type="NCBI Taxonomy" id="700598"/>
    <lineage>
        <taxon>Bacteria</taxon>
        <taxon>Pseudomonadati</taxon>
        <taxon>Bacteroidota</taxon>
        <taxon>Chitinophagia</taxon>
        <taxon>Chitinophagales</taxon>
        <taxon>Chitinophagaceae</taxon>
        <taxon>Niastella</taxon>
    </lineage>
</organism>
<dbReference type="EMBL" id="CP003178">
    <property type="protein sequence ID" value="AEV99201.1"/>
    <property type="molecule type" value="Genomic_DNA"/>
</dbReference>
<dbReference type="eggNOG" id="ENOG502ZJXE">
    <property type="taxonomic scope" value="Bacteria"/>
</dbReference>
<dbReference type="AlphaFoldDB" id="G8TAM1"/>
<sequence length="167" mass="19870">MSKINKHEINLVSLFPFVPDVWKDKVYFKYLIEELKSKTAWLLITGRKPSEDVSKAILETFNQQDVIYSDTNPFFFEFYLYINIELLNQRVFDLICLIWETYEYPTLIFSKEIDPFLKIKPNKIINGSWKEVTLLSMSYILFKGIEDDVLWIGKSKDLEFPDFNSLL</sequence>
<dbReference type="HOGENOM" id="CLU_1552890_0_0_10"/>
<dbReference type="RefSeq" id="WP_014219115.1">
    <property type="nucleotide sequence ID" value="NC_016609.1"/>
</dbReference>
<evidence type="ECO:0000313" key="1">
    <source>
        <dbReference type="EMBL" id="AEV99201.1"/>
    </source>
</evidence>
<dbReference type="STRING" id="700598.Niako_2868"/>
<dbReference type="OrthoDB" id="1451713at2"/>